<evidence type="ECO:0000313" key="2">
    <source>
        <dbReference type="EMBL" id="PSW02559.1"/>
    </source>
</evidence>
<comment type="caution">
    <text evidence="2">The sequence shown here is derived from an EMBL/GenBank/DDBJ whole genome shotgun (WGS) entry which is preliminary data.</text>
</comment>
<gene>
    <name evidence="2" type="ORF">C9I89_18745</name>
</gene>
<dbReference type="InterPro" id="IPR034154">
    <property type="entry name" value="TOPRIM_DnaG/twinkle"/>
</dbReference>
<dbReference type="Proteomes" id="UP000240904">
    <property type="component" value="Unassembled WGS sequence"/>
</dbReference>
<dbReference type="SMART" id="SM00493">
    <property type="entry name" value="TOPRIM"/>
    <property type="match status" value="1"/>
</dbReference>
<dbReference type="RefSeq" id="WP_107284853.1">
    <property type="nucleotide sequence ID" value="NZ_PYMC01000018.1"/>
</dbReference>
<keyword evidence="3" id="KW-1185">Reference proteome</keyword>
<organism evidence="2 3">
    <name type="scientific">Photobacterium lipolyticum</name>
    <dbReference type="NCBI Taxonomy" id="266810"/>
    <lineage>
        <taxon>Bacteria</taxon>
        <taxon>Pseudomonadati</taxon>
        <taxon>Pseudomonadota</taxon>
        <taxon>Gammaproteobacteria</taxon>
        <taxon>Vibrionales</taxon>
        <taxon>Vibrionaceae</taxon>
        <taxon>Photobacterium</taxon>
    </lineage>
</organism>
<dbReference type="CDD" id="cd01029">
    <property type="entry name" value="TOPRIM_primases"/>
    <property type="match status" value="1"/>
</dbReference>
<evidence type="ECO:0000259" key="1">
    <source>
        <dbReference type="SMART" id="SM00493"/>
    </source>
</evidence>
<evidence type="ECO:0000313" key="3">
    <source>
        <dbReference type="Proteomes" id="UP000240904"/>
    </source>
</evidence>
<sequence>MNISSLLDSMSQVGIFPTTMPSLCDYGQIQRFNIKEDKPDSKNGWLLSFNDGLPIVVFGSWKTGITSNWVDGNSCQLESFNINQIISNARQQAEQELVERQYQAARRCCELWQQAKSATTHPYATNKQINLYGCRLLGKFLLVPIYDINGQLISLQFIQPNGNKYFKAGGRTIGGMCWLSDNTAPKKILICEGYATAATLHQATGLPVVCAFNANNLAPVAVNLSSQHPNATLIICADNDHLTPGNPGITKAKSAAKVAHCFLVIPEFDAKDKSTDFNDIHVNQGLYKVRNLIEPLLMEVTE</sequence>
<dbReference type="EMBL" id="PYMC01000018">
    <property type="protein sequence ID" value="PSW02559.1"/>
    <property type="molecule type" value="Genomic_DNA"/>
</dbReference>
<dbReference type="Gene3D" id="3.40.1360.10">
    <property type="match status" value="1"/>
</dbReference>
<proteinExistence type="predicted"/>
<dbReference type="OrthoDB" id="784829at2"/>
<reference evidence="2 3" key="1">
    <citation type="submission" date="2018-03" db="EMBL/GenBank/DDBJ databases">
        <title>Whole genome sequencing of Histamine producing bacteria.</title>
        <authorList>
            <person name="Butler K."/>
        </authorList>
    </citation>
    <scope>NUCLEOTIDE SEQUENCE [LARGE SCALE GENOMIC DNA]</scope>
    <source>
        <strain evidence="2 3">DSM 16190</strain>
    </source>
</reference>
<name>A0A2T3MTH8_9GAMM</name>
<dbReference type="InterPro" id="IPR006171">
    <property type="entry name" value="TOPRIM_dom"/>
</dbReference>
<dbReference type="AlphaFoldDB" id="A0A2T3MTH8"/>
<protein>
    <recommendedName>
        <fullName evidence="1">Toprim domain-containing protein</fullName>
    </recommendedName>
</protein>
<feature type="domain" description="Toprim" evidence="1">
    <location>
        <begin position="186"/>
        <end position="264"/>
    </location>
</feature>
<accession>A0A2T3MTH8</accession>
<dbReference type="Pfam" id="PF13362">
    <property type="entry name" value="Toprim_3"/>
    <property type="match status" value="1"/>
</dbReference>